<evidence type="ECO:0000313" key="2">
    <source>
        <dbReference type="Proteomes" id="UP000029714"/>
    </source>
</evidence>
<proteinExistence type="predicted"/>
<evidence type="ECO:0000313" key="1">
    <source>
        <dbReference type="EMBL" id="TLD95659.1"/>
    </source>
</evidence>
<keyword evidence="2" id="KW-1185">Reference proteome</keyword>
<dbReference type="Proteomes" id="UP000029714">
    <property type="component" value="Unassembled WGS sequence"/>
</dbReference>
<dbReference type="InterPro" id="IPR011735">
    <property type="entry name" value="WlaTC/HtrL_glycosyltransf"/>
</dbReference>
<evidence type="ECO:0008006" key="3">
    <source>
        <dbReference type="Google" id="ProtNLM"/>
    </source>
</evidence>
<sequence>MNAKDSNTLIFTPPPPLEQDSKNIESNFKVSINPTHLQDTQKAQEITIITAFYELTHEFKGRSSQKYIDYFAFNAALKNTFIIYCENAKIAEQIKQIRAKKAPDSITIIIQKSLDSIAPNEYAKIANIFHAQNSLKDSKNHNNIESKVIESSILESNTNKDSNANIESKRNKIPLNALYSYLMYCKSCFILDSITNPLSKNHITRNLLWFDFGFNHGGDGTFYKANEFNFTLTPQDVLQDSKMNIFANGIIDGYNPHILIGGLLYGNTAAWRHFNAQMTKVYNECLSHAIFPDDQGLQMSLYREFPQDFNVLWDTTWFDALFYFMPESIRKNISTRKFTIVKKTLNQKQILKYMQDTHISGSALRKLIRRFKRSTQKRYYEIKILFEKIFQKRF</sequence>
<organism evidence="1 2">
    <name type="scientific">Helicobacter saguini</name>
    <dbReference type="NCBI Taxonomy" id="1548018"/>
    <lineage>
        <taxon>Bacteria</taxon>
        <taxon>Pseudomonadati</taxon>
        <taxon>Campylobacterota</taxon>
        <taxon>Epsilonproteobacteria</taxon>
        <taxon>Campylobacterales</taxon>
        <taxon>Helicobacteraceae</taxon>
        <taxon>Helicobacter</taxon>
    </lineage>
</organism>
<accession>A0A4U8T7P8</accession>
<reference evidence="1 2" key="2">
    <citation type="journal article" date="2016" name="Infect. Immun.">
        <title>Helicobacter saguini, a Novel Helicobacter Isolated from Cotton-Top Tamarins with Ulcerative Colitis, Has Proinflammatory Properties and Induces Typhlocolitis and Dysplasia in Gnotobiotic IL-10-/- Mice.</title>
        <authorList>
            <person name="Shen Z."/>
            <person name="Mannion A."/>
            <person name="Whary M.T."/>
            <person name="Muthupalani S."/>
            <person name="Sheh A."/>
            <person name="Feng Y."/>
            <person name="Gong G."/>
            <person name="Vandamme P."/>
            <person name="Holcombe H.R."/>
            <person name="Paster B.J."/>
            <person name="Fox J.G."/>
        </authorList>
    </citation>
    <scope>NUCLEOTIDE SEQUENCE [LARGE SCALE GENOMIC DNA]</scope>
    <source>
        <strain evidence="1 2">MIT 97-6194</strain>
    </source>
</reference>
<dbReference type="OrthoDB" id="5678609at2"/>
<dbReference type="Pfam" id="PF09612">
    <property type="entry name" value="HtrL_YibB"/>
    <property type="match status" value="1"/>
</dbReference>
<comment type="caution">
    <text evidence="1">The sequence shown here is derived from an EMBL/GenBank/DDBJ whole genome shotgun (WGS) entry which is preliminary data.</text>
</comment>
<dbReference type="AlphaFoldDB" id="A0A4U8T7P8"/>
<gene>
    <name evidence="1" type="ORF">LS64_002060</name>
</gene>
<dbReference type="RefSeq" id="WP_118988380.1">
    <property type="nucleotide sequence ID" value="NZ_JRMP02000002.1"/>
</dbReference>
<name>A0A4U8T7P8_9HELI</name>
<reference evidence="1 2" key="1">
    <citation type="journal article" date="2014" name="Genome Announc.">
        <title>Draft genome sequences of eight enterohepatic helicobacter species isolated from both laboratory and wild rodents.</title>
        <authorList>
            <person name="Sheh A."/>
            <person name="Shen Z."/>
            <person name="Fox J.G."/>
        </authorList>
    </citation>
    <scope>NUCLEOTIDE SEQUENCE [LARGE SCALE GENOMIC DNA]</scope>
    <source>
        <strain evidence="1 2">MIT 97-6194</strain>
    </source>
</reference>
<dbReference type="EMBL" id="JRMP02000002">
    <property type="protein sequence ID" value="TLD95659.1"/>
    <property type="molecule type" value="Genomic_DNA"/>
</dbReference>
<protein>
    <recommendedName>
        <fullName evidence="3">Protein YibB</fullName>
    </recommendedName>
</protein>